<accession>A0A2M8TWB5</accession>
<name>A0A2M8TWB5_PREIN</name>
<reference evidence="1 2" key="1">
    <citation type="submission" date="2017-11" db="EMBL/GenBank/DDBJ databases">
        <title>Genome sequencing of Prevotella intermedia KCOM 2832.</title>
        <authorList>
            <person name="Kook J.-K."/>
            <person name="Park S.-N."/>
            <person name="Lim Y.K."/>
        </authorList>
    </citation>
    <scope>NUCLEOTIDE SEQUENCE [LARGE SCALE GENOMIC DNA]</scope>
    <source>
        <strain evidence="1 2">KCOM 2832</strain>
    </source>
</reference>
<dbReference type="RefSeq" id="WP_100371012.1">
    <property type="nucleotide sequence ID" value="NZ_PENG01000001.1"/>
</dbReference>
<sequence length="222" mass="24922">MEKKMEKVKVEMTAEEQARFAQFKAEEAKKAAAAKAKAEREVYKQMVDDEVSAAIPILQELSGDIKTVKQKVIDNFKAIIAAKAELFKAKNPDQRSHTFTTSDGNMRLTIGQYTTDGYRDTVEDGIAIVKDFISSLAKDTDTQALVNMVFRLLARDAQGTLKASRIVQLRKIAEDNGNERFLEGVRIIEESYQPTVSKQFIRAEVRNDNGAWKQIPLGMTES</sequence>
<dbReference type="Proteomes" id="UP000229884">
    <property type="component" value="Unassembled WGS sequence"/>
</dbReference>
<organism evidence="1 2">
    <name type="scientific">Prevotella intermedia</name>
    <dbReference type="NCBI Taxonomy" id="28131"/>
    <lineage>
        <taxon>Bacteria</taxon>
        <taxon>Pseudomonadati</taxon>
        <taxon>Bacteroidota</taxon>
        <taxon>Bacteroidia</taxon>
        <taxon>Bacteroidales</taxon>
        <taxon>Prevotellaceae</taxon>
        <taxon>Prevotella</taxon>
    </lineage>
</organism>
<evidence type="ECO:0008006" key="3">
    <source>
        <dbReference type="Google" id="ProtNLM"/>
    </source>
</evidence>
<evidence type="ECO:0000313" key="1">
    <source>
        <dbReference type="EMBL" id="PJI28237.1"/>
    </source>
</evidence>
<gene>
    <name evidence="1" type="ORF">CTM58_09235</name>
</gene>
<dbReference type="EMBL" id="PENG01000001">
    <property type="protein sequence ID" value="PJI28237.1"/>
    <property type="molecule type" value="Genomic_DNA"/>
</dbReference>
<comment type="caution">
    <text evidence="1">The sequence shown here is derived from an EMBL/GenBank/DDBJ whole genome shotgun (WGS) entry which is preliminary data.</text>
</comment>
<dbReference type="AlphaFoldDB" id="A0A2M8TWB5"/>
<evidence type="ECO:0000313" key="2">
    <source>
        <dbReference type="Proteomes" id="UP000229884"/>
    </source>
</evidence>
<protein>
    <recommendedName>
        <fullName evidence="3">DUF3164 domain-containing protein</fullName>
    </recommendedName>
</protein>
<dbReference type="InterPro" id="IPR021505">
    <property type="entry name" value="Phage_B3_Orf6"/>
</dbReference>
<proteinExistence type="predicted"/>
<dbReference type="Pfam" id="PF11363">
    <property type="entry name" value="DUF3164"/>
    <property type="match status" value="1"/>
</dbReference>